<reference evidence="2 3" key="1">
    <citation type="submission" date="2020-08" db="EMBL/GenBank/DDBJ databases">
        <title>Bridging the membrane lipid divide: bacteria of the FCB group superphylum have the potential to synthesize archaeal ether lipids.</title>
        <authorList>
            <person name="Villanueva L."/>
            <person name="Von Meijenfeldt F.A.B."/>
            <person name="Westbye A.B."/>
            <person name="Yadav S."/>
            <person name="Hopmans E.C."/>
            <person name="Dutilh B.E."/>
            <person name="Sinninghe Damste J.S."/>
        </authorList>
    </citation>
    <scope>NUCLEOTIDE SEQUENCE [LARGE SCALE GENOMIC DNA]</scope>
    <source>
        <strain evidence="2">NIOZ-UU17</strain>
    </source>
</reference>
<dbReference type="InterPro" id="IPR046342">
    <property type="entry name" value="CBS_dom_sf"/>
</dbReference>
<evidence type="ECO:0000259" key="1">
    <source>
        <dbReference type="Pfam" id="PF00571"/>
    </source>
</evidence>
<comment type="caution">
    <text evidence="2">The sequence shown here is derived from an EMBL/GenBank/DDBJ whole genome shotgun (WGS) entry which is preliminary data.</text>
</comment>
<protein>
    <submittedName>
        <fullName evidence="2">CBS domain-containing protein</fullName>
    </submittedName>
</protein>
<organism evidence="2 3">
    <name type="scientific">Candidatus Desulfatibia vada</name>
    <dbReference type="NCBI Taxonomy" id="2841696"/>
    <lineage>
        <taxon>Bacteria</taxon>
        <taxon>Pseudomonadati</taxon>
        <taxon>Thermodesulfobacteriota</taxon>
        <taxon>Desulfobacteria</taxon>
        <taxon>Desulfobacterales</taxon>
        <taxon>Desulfobacterales incertae sedis</taxon>
        <taxon>Candidatus Desulfatibia</taxon>
    </lineage>
</organism>
<feature type="domain" description="CBS" evidence="1">
    <location>
        <begin position="30"/>
        <end position="60"/>
    </location>
</feature>
<dbReference type="AlphaFoldDB" id="A0A8J6TJB2"/>
<evidence type="ECO:0000313" key="2">
    <source>
        <dbReference type="EMBL" id="MBC8430729.1"/>
    </source>
</evidence>
<dbReference type="Pfam" id="PF00571">
    <property type="entry name" value="CBS"/>
    <property type="match status" value="1"/>
</dbReference>
<accession>A0A8J6TJB2</accession>
<gene>
    <name evidence="2" type="ORF">H8D96_02300</name>
</gene>
<dbReference type="Proteomes" id="UP000605201">
    <property type="component" value="Unassembled WGS sequence"/>
</dbReference>
<dbReference type="SUPFAM" id="SSF54631">
    <property type="entry name" value="CBS-domain pair"/>
    <property type="match status" value="1"/>
</dbReference>
<dbReference type="EMBL" id="JACNIG010000076">
    <property type="protein sequence ID" value="MBC8430729.1"/>
    <property type="molecule type" value="Genomic_DNA"/>
</dbReference>
<sequence>MEKKFNHENTNIMGAYYASLPLETSLDNTMSSPPLFCRPDDSLDSALDIMRSNGVYRLYVAGLAMPVSAVV</sequence>
<evidence type="ECO:0000313" key="3">
    <source>
        <dbReference type="Proteomes" id="UP000605201"/>
    </source>
</evidence>
<name>A0A8J6TJB2_9BACT</name>
<dbReference type="InterPro" id="IPR000644">
    <property type="entry name" value="CBS_dom"/>
</dbReference>
<dbReference type="Gene3D" id="3.10.580.10">
    <property type="entry name" value="CBS-domain"/>
    <property type="match status" value="1"/>
</dbReference>
<proteinExistence type="predicted"/>